<evidence type="ECO:0000313" key="4">
    <source>
        <dbReference type="Ensembl" id="ENSJHYP00000020993.1"/>
    </source>
</evidence>
<dbReference type="PANTHER" id="PTHR11347">
    <property type="entry name" value="CYCLIC NUCLEOTIDE PHOSPHODIESTERASE"/>
    <property type="match status" value="1"/>
</dbReference>
<dbReference type="Ensembl" id="ENSJHYT00000025305.1">
    <property type="protein sequence ID" value="ENSJHYP00000020993.1"/>
    <property type="gene ID" value="ENSJHYG00000015863.1"/>
</dbReference>
<evidence type="ECO:0000259" key="3">
    <source>
        <dbReference type="Pfam" id="PF08499"/>
    </source>
</evidence>
<dbReference type="SUPFAM" id="SSF109604">
    <property type="entry name" value="HD-domain/PDEase-like"/>
    <property type="match status" value="1"/>
</dbReference>
<feature type="domain" description="PDE1 N-terminal" evidence="3">
    <location>
        <begin position="76"/>
        <end position="137"/>
    </location>
</feature>
<keyword evidence="1" id="KW-0140">cGMP</keyword>
<protein>
    <recommendedName>
        <fullName evidence="3">PDE1 N-terminal domain-containing protein</fullName>
    </recommendedName>
</protein>
<keyword evidence="5" id="KW-1185">Reference proteome</keyword>
<dbReference type="Gene3D" id="1.10.1300.10">
    <property type="entry name" value="3'5'-cyclic nucleotide phosphodiesterase, catalytic domain"/>
    <property type="match status" value="1"/>
</dbReference>
<evidence type="ECO:0000256" key="1">
    <source>
        <dbReference type="ARBA" id="ARBA00022535"/>
    </source>
</evidence>
<evidence type="ECO:0000256" key="2">
    <source>
        <dbReference type="SAM" id="MobiDB-lite"/>
    </source>
</evidence>
<reference evidence="4" key="2">
    <citation type="submission" date="2025-09" db="UniProtKB">
        <authorList>
            <consortium name="Ensembl"/>
        </authorList>
    </citation>
    <scope>IDENTIFICATION</scope>
</reference>
<evidence type="ECO:0000313" key="5">
    <source>
        <dbReference type="Proteomes" id="UP000694408"/>
    </source>
</evidence>
<organism evidence="4 5">
    <name type="scientific">Junco hyemalis</name>
    <name type="common">Dark-eyed junco</name>
    <dbReference type="NCBI Taxonomy" id="40217"/>
    <lineage>
        <taxon>Eukaryota</taxon>
        <taxon>Metazoa</taxon>
        <taxon>Chordata</taxon>
        <taxon>Craniata</taxon>
        <taxon>Vertebrata</taxon>
        <taxon>Euteleostomi</taxon>
        <taxon>Archelosauria</taxon>
        <taxon>Archosauria</taxon>
        <taxon>Dinosauria</taxon>
        <taxon>Saurischia</taxon>
        <taxon>Theropoda</taxon>
        <taxon>Coelurosauria</taxon>
        <taxon>Aves</taxon>
        <taxon>Neognathae</taxon>
        <taxon>Neoaves</taxon>
        <taxon>Telluraves</taxon>
        <taxon>Australaves</taxon>
        <taxon>Passeriformes</taxon>
        <taxon>Passerellidae</taxon>
        <taxon>Junco</taxon>
    </lineage>
</organism>
<feature type="region of interest" description="Disordered" evidence="2">
    <location>
        <begin position="203"/>
        <end position="243"/>
    </location>
</feature>
<dbReference type="InterPro" id="IPR013706">
    <property type="entry name" value="PDE1_N"/>
</dbReference>
<dbReference type="OMA" id="INRFKVN"/>
<sequence>CPRVPRSVPVSLCLSPCPSRCPKPRPGVPLSIPVSRALRFLLKQLEAGEVNVEELKRNLEYAASLLEAVCIDETRQVLDTEDELRDMGSDAAVPSEVRDWLAATFTQQARAKGRRAEEKPKFRSIVHAVQAGIFVERMFRRMYTAVGPSYSSSVLNCLKGLDQWCFDVFSLHRAAEEHSLRTVVFELFTRHNLNSRFKVGMDATPRCPQSPPHLSCAPPGPSPAPGPPRTGPPRPRPARRCSG</sequence>
<dbReference type="Proteomes" id="UP000694408">
    <property type="component" value="Unplaced"/>
</dbReference>
<dbReference type="InterPro" id="IPR036971">
    <property type="entry name" value="PDEase_catalytic_dom_sf"/>
</dbReference>
<accession>A0A8C5JJZ3</accession>
<dbReference type="GO" id="GO:0007165">
    <property type="term" value="P:signal transduction"/>
    <property type="evidence" value="ECO:0007669"/>
    <property type="project" value="InterPro"/>
</dbReference>
<name>A0A8C5JJZ3_JUNHY</name>
<feature type="compositionally biased region" description="Pro residues" evidence="2">
    <location>
        <begin position="218"/>
        <end position="235"/>
    </location>
</feature>
<dbReference type="GO" id="GO:0004114">
    <property type="term" value="F:3',5'-cyclic-nucleotide phosphodiesterase activity"/>
    <property type="evidence" value="ECO:0007669"/>
    <property type="project" value="InterPro"/>
</dbReference>
<dbReference type="AlphaFoldDB" id="A0A8C5JJZ3"/>
<reference evidence="4" key="1">
    <citation type="submission" date="2025-08" db="UniProtKB">
        <authorList>
            <consortium name="Ensembl"/>
        </authorList>
    </citation>
    <scope>IDENTIFICATION</scope>
</reference>
<proteinExistence type="predicted"/>
<dbReference type="Pfam" id="PF08499">
    <property type="entry name" value="PDEase_I_N"/>
    <property type="match status" value="1"/>
</dbReference>